<keyword evidence="4" id="KW-0479">Metal-binding</keyword>
<feature type="domain" description="SET" evidence="7">
    <location>
        <begin position="1"/>
        <end position="333"/>
    </location>
</feature>
<evidence type="ECO:0000259" key="7">
    <source>
        <dbReference type="PROSITE" id="PS50280"/>
    </source>
</evidence>
<dbReference type="GO" id="GO:0045814">
    <property type="term" value="P:negative regulation of gene expression, epigenetic"/>
    <property type="evidence" value="ECO:0007669"/>
    <property type="project" value="TreeGrafter"/>
</dbReference>
<proteinExistence type="predicted"/>
<dbReference type="Pfam" id="PF00856">
    <property type="entry name" value="SET"/>
    <property type="match status" value="1"/>
</dbReference>
<dbReference type="SUPFAM" id="SSF82199">
    <property type="entry name" value="SET domain"/>
    <property type="match status" value="1"/>
</dbReference>
<dbReference type="PROSITE" id="PS50280">
    <property type="entry name" value="SET"/>
    <property type="match status" value="1"/>
</dbReference>
<dbReference type="SMART" id="SM00317">
    <property type="entry name" value="SET"/>
    <property type="match status" value="1"/>
</dbReference>
<dbReference type="GO" id="GO:0032259">
    <property type="term" value="P:methylation"/>
    <property type="evidence" value="ECO:0007669"/>
    <property type="project" value="UniProtKB-KW"/>
</dbReference>
<evidence type="ECO:0000256" key="6">
    <source>
        <dbReference type="ARBA" id="ARBA00022833"/>
    </source>
</evidence>
<dbReference type="InterPro" id="IPR002893">
    <property type="entry name" value="Znf_MYND"/>
</dbReference>
<evidence type="ECO:0000256" key="2">
    <source>
        <dbReference type="ARBA" id="ARBA00022679"/>
    </source>
</evidence>
<dbReference type="EMBL" id="JARGDH010000002">
    <property type="protein sequence ID" value="KAL0276332.1"/>
    <property type="molecule type" value="Genomic_DNA"/>
</dbReference>
<comment type="caution">
    <text evidence="8">The sequence shown here is derived from an EMBL/GenBank/DDBJ whole genome shotgun (WGS) entry which is preliminary data.</text>
</comment>
<reference evidence="8" key="1">
    <citation type="journal article" date="2024" name="Gigascience">
        <title>Chromosome-level genome of the poultry shaft louse Menopon gallinae provides insight into the host-switching and adaptive evolution of parasitic lice.</title>
        <authorList>
            <person name="Xu Y."/>
            <person name="Ma L."/>
            <person name="Liu S."/>
            <person name="Liang Y."/>
            <person name="Liu Q."/>
            <person name="He Z."/>
            <person name="Tian L."/>
            <person name="Duan Y."/>
            <person name="Cai W."/>
            <person name="Li H."/>
            <person name="Song F."/>
        </authorList>
    </citation>
    <scope>NUCLEOTIDE SEQUENCE</scope>
    <source>
        <strain evidence="8">Cailab_2023a</strain>
    </source>
</reference>
<dbReference type="SUPFAM" id="SSF144232">
    <property type="entry name" value="HIT/MYND zinc finger-like"/>
    <property type="match status" value="1"/>
</dbReference>
<evidence type="ECO:0000256" key="1">
    <source>
        <dbReference type="ARBA" id="ARBA00022603"/>
    </source>
</evidence>
<protein>
    <recommendedName>
        <fullName evidence="7">SET domain-containing protein</fullName>
    </recommendedName>
</protein>
<organism evidence="8">
    <name type="scientific">Menopon gallinae</name>
    <name type="common">poultry shaft louse</name>
    <dbReference type="NCBI Taxonomy" id="328185"/>
    <lineage>
        <taxon>Eukaryota</taxon>
        <taxon>Metazoa</taxon>
        <taxon>Ecdysozoa</taxon>
        <taxon>Arthropoda</taxon>
        <taxon>Hexapoda</taxon>
        <taxon>Insecta</taxon>
        <taxon>Pterygota</taxon>
        <taxon>Neoptera</taxon>
        <taxon>Paraneoptera</taxon>
        <taxon>Psocodea</taxon>
        <taxon>Troctomorpha</taxon>
        <taxon>Phthiraptera</taxon>
        <taxon>Amblycera</taxon>
        <taxon>Menoponidae</taxon>
        <taxon>Menopon</taxon>
    </lineage>
</organism>
<name>A0AAW2I3N8_9NEOP</name>
<dbReference type="Pfam" id="PF01753">
    <property type="entry name" value="zf-MYND"/>
    <property type="match status" value="1"/>
</dbReference>
<sequence>MDYSHIRVGPAGEKGRGLFALAQFQEGDIIFEEEPLVSCQFAWNEDCGYKACDHCMRPLETAEENAKRLSMVSDLNLPHPEQCPVDKAKHVPCQQCQTMYCSTDCRATAWKKYHKTLCLQKAEKDGTHPLEVLKQTWKEMYYPPETSTIMLFARIFAMIHQADDKKSLLDVFEQFSQPTAQNESVSYNLLGLKFSSQLDILREQLLLCVPTENVPQWATPNGFQTLVALVGMNGQGIGTSAVSDWVKNTETLPLEAEEKDTVDKFITKLYDDFENCVGEFLNNEGSGLYCFQSRINHSCRPNAEIAFPNSNYRLAVKCIRDIKEGDEICISYLDPCILQRSRHSRRAILETNYFFECKCERCDEEEFVQPDQTSSDELEDDDN</sequence>
<dbReference type="InterPro" id="IPR001214">
    <property type="entry name" value="SET_dom"/>
</dbReference>
<accession>A0AAW2I3N8</accession>
<evidence type="ECO:0000256" key="5">
    <source>
        <dbReference type="ARBA" id="ARBA00022771"/>
    </source>
</evidence>
<dbReference type="PANTHER" id="PTHR46402">
    <property type="entry name" value="SET AND MYND DOMAIN-CONTAINING PROTEIN 5"/>
    <property type="match status" value="1"/>
</dbReference>
<evidence type="ECO:0000313" key="8">
    <source>
        <dbReference type="EMBL" id="KAL0276333.1"/>
    </source>
</evidence>
<keyword evidence="3" id="KW-0949">S-adenosyl-L-methionine</keyword>
<dbReference type="InterPro" id="IPR046341">
    <property type="entry name" value="SET_dom_sf"/>
</dbReference>
<gene>
    <name evidence="8" type="ORF">PYX00_003923</name>
</gene>
<dbReference type="GO" id="GO:0042799">
    <property type="term" value="F:histone H4K20 methyltransferase activity"/>
    <property type="evidence" value="ECO:0007669"/>
    <property type="project" value="TreeGrafter"/>
</dbReference>
<keyword evidence="2" id="KW-0808">Transferase</keyword>
<dbReference type="PANTHER" id="PTHR46402:SF2">
    <property type="entry name" value="HISTONE-LYSINE N-TRIMETHYLTRANSFERASE SMYD5"/>
    <property type="match status" value="1"/>
</dbReference>
<evidence type="ECO:0000256" key="3">
    <source>
        <dbReference type="ARBA" id="ARBA00022691"/>
    </source>
</evidence>
<evidence type="ECO:0000256" key="4">
    <source>
        <dbReference type="ARBA" id="ARBA00022723"/>
    </source>
</evidence>
<dbReference type="Gene3D" id="2.170.270.10">
    <property type="entry name" value="SET domain"/>
    <property type="match status" value="1"/>
</dbReference>
<keyword evidence="5" id="KW-0863">Zinc-finger</keyword>
<dbReference type="AlphaFoldDB" id="A0AAW2I3N8"/>
<keyword evidence="1" id="KW-0489">Methyltransferase</keyword>
<dbReference type="GO" id="GO:0008270">
    <property type="term" value="F:zinc ion binding"/>
    <property type="evidence" value="ECO:0007669"/>
    <property type="project" value="UniProtKB-KW"/>
</dbReference>
<dbReference type="EMBL" id="JARGDH010000002">
    <property type="protein sequence ID" value="KAL0276333.1"/>
    <property type="molecule type" value="Genomic_DNA"/>
</dbReference>
<keyword evidence="6" id="KW-0862">Zinc</keyword>